<protein>
    <submittedName>
        <fullName evidence="2">Uncharacterized protein</fullName>
    </submittedName>
</protein>
<dbReference type="EMBL" id="JARKIE010000080">
    <property type="protein sequence ID" value="KAJ7688292.1"/>
    <property type="molecule type" value="Genomic_DNA"/>
</dbReference>
<evidence type="ECO:0000313" key="3">
    <source>
        <dbReference type="Proteomes" id="UP001221757"/>
    </source>
</evidence>
<evidence type="ECO:0000256" key="1">
    <source>
        <dbReference type="SAM" id="MobiDB-lite"/>
    </source>
</evidence>
<comment type="caution">
    <text evidence="2">The sequence shown here is derived from an EMBL/GenBank/DDBJ whole genome shotgun (WGS) entry which is preliminary data.</text>
</comment>
<feature type="region of interest" description="Disordered" evidence="1">
    <location>
        <begin position="66"/>
        <end position="150"/>
    </location>
</feature>
<sequence>MHTHVPIPFFEFRGPGAPPGDVGGPGDVFLDTANAWVSEATVRRRREPEEPGLALAAQIIRAYLTGGVSSPSPTRPRRRAARGVGGVNDASDSDSDSGLDADADGDADSGSVSDTAFYPSKKARRLESASAPLPAANRSPTQRRADPDIARLGKERSALEARRAELRARQQELLASGADQTAERARGILQRLEKEYIKYRSLSSLTEAEFAEHIVDVRSRLAAAKASLQAKELERAEIERQTAERVKILSERRKKQEDGDFDSLILVHILYLGPILGTISYRHLAGLLRVS</sequence>
<reference evidence="2" key="1">
    <citation type="submission" date="2023-03" db="EMBL/GenBank/DDBJ databases">
        <title>Massive genome expansion in bonnet fungi (Mycena s.s.) driven by repeated elements and novel gene families across ecological guilds.</title>
        <authorList>
            <consortium name="Lawrence Berkeley National Laboratory"/>
            <person name="Harder C.B."/>
            <person name="Miyauchi S."/>
            <person name="Viragh M."/>
            <person name="Kuo A."/>
            <person name="Thoen E."/>
            <person name="Andreopoulos B."/>
            <person name="Lu D."/>
            <person name="Skrede I."/>
            <person name="Drula E."/>
            <person name="Henrissat B."/>
            <person name="Morin E."/>
            <person name="Kohler A."/>
            <person name="Barry K."/>
            <person name="LaButti K."/>
            <person name="Morin E."/>
            <person name="Salamov A."/>
            <person name="Lipzen A."/>
            <person name="Mereny Z."/>
            <person name="Hegedus B."/>
            <person name="Baldrian P."/>
            <person name="Stursova M."/>
            <person name="Weitz H."/>
            <person name="Taylor A."/>
            <person name="Grigoriev I.V."/>
            <person name="Nagy L.G."/>
            <person name="Martin F."/>
            <person name="Kauserud H."/>
        </authorList>
    </citation>
    <scope>NUCLEOTIDE SEQUENCE</scope>
    <source>
        <strain evidence="2">CBHHK067</strain>
    </source>
</reference>
<gene>
    <name evidence="2" type="ORF">B0H17DRAFT_1203100</name>
</gene>
<accession>A0AAD7GGT5</accession>
<dbReference type="Proteomes" id="UP001221757">
    <property type="component" value="Unassembled WGS sequence"/>
</dbReference>
<dbReference type="AlphaFoldDB" id="A0AAD7GGT5"/>
<evidence type="ECO:0000313" key="2">
    <source>
        <dbReference type="EMBL" id="KAJ7688292.1"/>
    </source>
</evidence>
<keyword evidence="3" id="KW-1185">Reference proteome</keyword>
<proteinExistence type="predicted"/>
<name>A0AAD7GGT5_MYCRO</name>
<feature type="compositionally biased region" description="Acidic residues" evidence="1">
    <location>
        <begin position="91"/>
        <end position="107"/>
    </location>
</feature>
<organism evidence="2 3">
    <name type="scientific">Mycena rosella</name>
    <name type="common">Pink bonnet</name>
    <name type="synonym">Agaricus rosellus</name>
    <dbReference type="NCBI Taxonomy" id="1033263"/>
    <lineage>
        <taxon>Eukaryota</taxon>
        <taxon>Fungi</taxon>
        <taxon>Dikarya</taxon>
        <taxon>Basidiomycota</taxon>
        <taxon>Agaricomycotina</taxon>
        <taxon>Agaricomycetes</taxon>
        <taxon>Agaricomycetidae</taxon>
        <taxon>Agaricales</taxon>
        <taxon>Marasmiineae</taxon>
        <taxon>Mycenaceae</taxon>
        <taxon>Mycena</taxon>
    </lineage>
</organism>